<comment type="caution">
    <text evidence="2">The sequence shown here is derived from an EMBL/GenBank/DDBJ whole genome shotgun (WGS) entry which is preliminary data.</text>
</comment>
<reference evidence="2 3" key="1">
    <citation type="journal article" date="2024" name="Chem. Sci.">
        <title>Discovery of a lagriamide polyketide by integrated genome mining, isotopic labeling, and untargeted metabolomics.</title>
        <authorList>
            <person name="Fergusson C.H."/>
            <person name="Saulog J."/>
            <person name="Paulo B.S."/>
            <person name="Wilson D.M."/>
            <person name="Liu D.Y."/>
            <person name="Morehouse N.J."/>
            <person name="Waterworth S."/>
            <person name="Barkei J."/>
            <person name="Gray C.A."/>
            <person name="Kwan J.C."/>
            <person name="Eustaquio A.S."/>
            <person name="Linington R.G."/>
        </authorList>
    </citation>
    <scope>NUCLEOTIDE SEQUENCE [LARGE SCALE GENOMIC DNA]</scope>
    <source>
        <strain evidence="2 3">RL17-338-BIF-B</strain>
    </source>
</reference>
<organism evidence="2 3">
    <name type="scientific">Paraburkholderia acidicola</name>
    <dbReference type="NCBI Taxonomy" id="1912599"/>
    <lineage>
        <taxon>Bacteria</taxon>
        <taxon>Pseudomonadati</taxon>
        <taxon>Pseudomonadota</taxon>
        <taxon>Betaproteobacteria</taxon>
        <taxon>Burkholderiales</taxon>
        <taxon>Burkholderiaceae</taxon>
        <taxon>Paraburkholderia</taxon>
    </lineage>
</organism>
<gene>
    <name evidence="2" type="ORF">N0A02_18165</name>
</gene>
<dbReference type="RefSeq" id="WP_349543711.1">
    <property type="nucleotide sequence ID" value="NZ_JAOALG010000001.1"/>
</dbReference>
<dbReference type="Proteomes" id="UP001469089">
    <property type="component" value="Unassembled WGS sequence"/>
</dbReference>
<sequence>MTGDDPAEALQEGLRTSGNDSRFIFGRGVVGLIGVRMFMTGFDGRGVV</sequence>
<keyword evidence="3" id="KW-1185">Reference proteome</keyword>
<protein>
    <submittedName>
        <fullName evidence="2">Uncharacterized protein</fullName>
    </submittedName>
</protein>
<accession>A0ABV1LPV4</accession>
<evidence type="ECO:0000313" key="2">
    <source>
        <dbReference type="EMBL" id="MEQ5841359.1"/>
    </source>
</evidence>
<name>A0ABV1LPV4_9BURK</name>
<evidence type="ECO:0000313" key="3">
    <source>
        <dbReference type="Proteomes" id="UP001469089"/>
    </source>
</evidence>
<evidence type="ECO:0000256" key="1">
    <source>
        <dbReference type="SAM" id="MobiDB-lite"/>
    </source>
</evidence>
<proteinExistence type="predicted"/>
<dbReference type="EMBL" id="JAOALG010000001">
    <property type="protein sequence ID" value="MEQ5841359.1"/>
    <property type="molecule type" value="Genomic_DNA"/>
</dbReference>
<feature type="region of interest" description="Disordered" evidence="1">
    <location>
        <begin position="1"/>
        <end position="21"/>
    </location>
</feature>